<evidence type="ECO:0000313" key="15">
    <source>
        <dbReference type="Proteomes" id="UP000033664"/>
    </source>
</evidence>
<dbReference type="PIRSF" id="PIRSF006431">
    <property type="entry name" value="Pept_S33"/>
    <property type="match status" value="1"/>
</dbReference>
<feature type="active site" description="Proton donor" evidence="12">
    <location>
        <position position="288"/>
    </location>
</feature>
<evidence type="ECO:0000256" key="11">
    <source>
        <dbReference type="PIRNR" id="PIRNR006431"/>
    </source>
</evidence>
<dbReference type="GO" id="GO:0005737">
    <property type="term" value="C:cytoplasm"/>
    <property type="evidence" value="ECO:0007669"/>
    <property type="project" value="UniProtKB-SubCell"/>
</dbReference>
<evidence type="ECO:0000256" key="6">
    <source>
        <dbReference type="ARBA" id="ARBA00022438"/>
    </source>
</evidence>
<dbReference type="PATRIC" id="fig|151081.8.peg.3473"/>
<evidence type="ECO:0000256" key="3">
    <source>
        <dbReference type="ARBA" id="ARBA00010088"/>
    </source>
</evidence>
<dbReference type="RefSeq" id="WP_045980461.1">
    <property type="nucleotide sequence ID" value="NZ_JXXY01000018.1"/>
</dbReference>
<dbReference type="Pfam" id="PF00561">
    <property type="entry name" value="Abhydrolase_1"/>
    <property type="match status" value="1"/>
</dbReference>
<keyword evidence="9 11" id="KW-0378">Hydrolase</keyword>
<comment type="subcellular location">
    <subcellularLocation>
        <location evidence="2 11">Cytoplasm</location>
    </subcellularLocation>
</comment>
<proteinExistence type="inferred from homology"/>
<dbReference type="AlphaFoldDB" id="A0A0F4PJJ0"/>
<dbReference type="Gene3D" id="3.40.50.1820">
    <property type="entry name" value="alpha/beta hydrolase"/>
    <property type="match status" value="1"/>
</dbReference>
<dbReference type="PANTHER" id="PTHR43722">
    <property type="entry name" value="PROLINE IMINOPEPTIDASE"/>
    <property type="match status" value="1"/>
</dbReference>
<feature type="active site" description="Nucleophile" evidence="12">
    <location>
        <position position="109"/>
    </location>
</feature>
<dbReference type="GeneID" id="58229610"/>
<dbReference type="EC" id="3.4.11.5" evidence="4 11"/>
<dbReference type="InterPro" id="IPR005944">
    <property type="entry name" value="Pro_iminopeptidase"/>
</dbReference>
<dbReference type="PRINTS" id="PR00793">
    <property type="entry name" value="PROAMNOPTASE"/>
</dbReference>
<gene>
    <name evidence="14" type="ORF">TW72_14005</name>
</gene>
<dbReference type="EMBL" id="JXXZ01000010">
    <property type="protein sequence ID" value="KJY98819.1"/>
    <property type="molecule type" value="Genomic_DNA"/>
</dbReference>
<evidence type="ECO:0000313" key="14">
    <source>
        <dbReference type="EMBL" id="KJY98819.1"/>
    </source>
</evidence>
<dbReference type="Proteomes" id="UP000033664">
    <property type="component" value="Unassembled WGS sequence"/>
</dbReference>
<evidence type="ECO:0000256" key="5">
    <source>
        <dbReference type="ARBA" id="ARBA00021843"/>
    </source>
</evidence>
<dbReference type="eggNOG" id="COG0596">
    <property type="taxonomic scope" value="Bacteria"/>
</dbReference>
<evidence type="ECO:0000256" key="1">
    <source>
        <dbReference type="ARBA" id="ARBA00001585"/>
    </source>
</evidence>
<evidence type="ECO:0000256" key="8">
    <source>
        <dbReference type="ARBA" id="ARBA00022670"/>
    </source>
</evidence>
<evidence type="ECO:0000256" key="7">
    <source>
        <dbReference type="ARBA" id="ARBA00022490"/>
    </source>
</evidence>
<dbReference type="InterPro" id="IPR029058">
    <property type="entry name" value="AB_hydrolase_fold"/>
</dbReference>
<evidence type="ECO:0000259" key="13">
    <source>
        <dbReference type="Pfam" id="PF00561"/>
    </source>
</evidence>
<evidence type="ECO:0000256" key="12">
    <source>
        <dbReference type="PIRSR" id="PIRSR006431-1"/>
    </source>
</evidence>
<keyword evidence="6 11" id="KW-0031">Aminopeptidase</keyword>
<dbReference type="InterPro" id="IPR000073">
    <property type="entry name" value="AB_hydrolase_1"/>
</dbReference>
<evidence type="ECO:0000256" key="4">
    <source>
        <dbReference type="ARBA" id="ARBA00012568"/>
    </source>
</evidence>
<dbReference type="GO" id="GO:0006508">
    <property type="term" value="P:proteolysis"/>
    <property type="evidence" value="ECO:0007669"/>
    <property type="project" value="UniProtKB-KW"/>
</dbReference>
<comment type="catalytic activity">
    <reaction evidence="1 11">
        <text>Release of N-terminal proline from a peptide.</text>
        <dbReference type="EC" id="3.4.11.5"/>
    </reaction>
</comment>
<name>A0A0F4PJJ0_9GAMM</name>
<protein>
    <recommendedName>
        <fullName evidence="5 11">Proline iminopeptidase</fullName>
        <shortName evidence="11">PIP</shortName>
        <ecNumber evidence="4 11">3.4.11.5</ecNumber>
    </recommendedName>
    <alternativeName>
        <fullName evidence="10 11">Prolyl aminopeptidase</fullName>
    </alternativeName>
</protein>
<feature type="active site" evidence="12">
    <location>
        <position position="261"/>
    </location>
</feature>
<sequence>MALSYPVSAPRKTHHVLVGQGHQLEIEEHGSGDGLPVIICHGGPGGGLSRFECAHFNPEHYRILLFSQRGCGNSTPHSCEHNTLEHLIGDLECIRRHLGIGRWVVCGESFGATLAMVYALRHREHVSALMLWASFFASQQDYDWCLGKSGAGAQFYPEYYRQFNPQNQPTSALIEGFHQQLFSDSEPTQLKAAKAWVVWEETLCCGTAPSIKLLEPAALINRAQLQLHYFKHQFFLRDNMLMDHAKEFAGLPVWMVHGRHDLVCSYARAQAFATAAQAQLDIFEGLGHSLADEVYCQAQCRATDHMYLKLKRQQCKD</sequence>
<dbReference type="OrthoDB" id="9796770at2"/>
<evidence type="ECO:0000256" key="2">
    <source>
        <dbReference type="ARBA" id="ARBA00004496"/>
    </source>
</evidence>
<comment type="caution">
    <text evidence="14">The sequence shown here is derived from an EMBL/GenBank/DDBJ whole genome shotgun (WGS) entry which is preliminary data.</text>
</comment>
<reference evidence="14 15" key="1">
    <citation type="journal article" date="2015" name="BMC Genomics">
        <title>Genome mining reveals unlocked bioactive potential of marine Gram-negative bacteria.</title>
        <authorList>
            <person name="Machado H."/>
            <person name="Sonnenschein E.C."/>
            <person name="Melchiorsen J."/>
            <person name="Gram L."/>
        </authorList>
    </citation>
    <scope>NUCLEOTIDE SEQUENCE [LARGE SCALE GENOMIC DNA]</scope>
    <source>
        <strain evidence="14 15">S3137</strain>
    </source>
</reference>
<keyword evidence="8 11" id="KW-0645">Protease</keyword>
<evidence type="ECO:0000256" key="9">
    <source>
        <dbReference type="ARBA" id="ARBA00022801"/>
    </source>
</evidence>
<comment type="similarity">
    <text evidence="3 11">Belongs to the peptidase S33 family.</text>
</comment>
<dbReference type="PANTHER" id="PTHR43722:SF1">
    <property type="entry name" value="PROLINE IMINOPEPTIDASE"/>
    <property type="match status" value="1"/>
</dbReference>
<organism evidence="14 15">
    <name type="scientific">Pseudoalteromonas ruthenica</name>
    <dbReference type="NCBI Taxonomy" id="151081"/>
    <lineage>
        <taxon>Bacteria</taxon>
        <taxon>Pseudomonadati</taxon>
        <taxon>Pseudomonadota</taxon>
        <taxon>Gammaproteobacteria</taxon>
        <taxon>Alteromonadales</taxon>
        <taxon>Pseudoalteromonadaceae</taxon>
        <taxon>Pseudoalteromonas</taxon>
    </lineage>
</organism>
<dbReference type="GO" id="GO:0004177">
    <property type="term" value="F:aminopeptidase activity"/>
    <property type="evidence" value="ECO:0007669"/>
    <property type="project" value="UniProtKB-UniRule"/>
</dbReference>
<dbReference type="SUPFAM" id="SSF53474">
    <property type="entry name" value="alpha/beta-Hydrolases"/>
    <property type="match status" value="1"/>
</dbReference>
<keyword evidence="15" id="KW-1185">Reference proteome</keyword>
<accession>A0A0F4PJJ0</accession>
<evidence type="ECO:0000256" key="10">
    <source>
        <dbReference type="ARBA" id="ARBA00029605"/>
    </source>
</evidence>
<dbReference type="InterPro" id="IPR002410">
    <property type="entry name" value="Peptidase_S33"/>
</dbReference>
<feature type="domain" description="AB hydrolase-1" evidence="13">
    <location>
        <begin position="36"/>
        <end position="201"/>
    </location>
</feature>
<keyword evidence="7 11" id="KW-0963">Cytoplasm</keyword>